<comment type="caution">
    <text evidence="3">The sequence shown here is derived from an EMBL/GenBank/DDBJ whole genome shotgun (WGS) entry which is preliminary data.</text>
</comment>
<dbReference type="InterPro" id="IPR025877">
    <property type="entry name" value="MobA-like_NTP_Trfase"/>
</dbReference>
<sequence length="202" mass="21177">MSPPIGVLLAAGSSSRFGANKLLQPMAGGESMGVMAARHLLTAVPRGVAVVRPNDTELSAALSEMGYRVVENQQLASGMGESLAMAVTASLDAGGWLVALGDMPWIKPQTIAQVAERLEQGASIVAPMHKGERGHPVGFATRWGERLVDLSGDHGAKQLLIDYPGDLELLPVDDRGILLDVDFPEQLSEAGFESISGNEPPG</sequence>
<evidence type="ECO:0000256" key="1">
    <source>
        <dbReference type="ARBA" id="ARBA00022842"/>
    </source>
</evidence>
<proteinExistence type="predicted"/>
<accession>A0A1E2UPR2</accession>
<dbReference type="RefSeq" id="WP_069004448.1">
    <property type="nucleotide sequence ID" value="NZ_LVJW01000003.1"/>
</dbReference>
<name>A0A1E2UPR2_9GAMM</name>
<keyword evidence="1" id="KW-0460">Magnesium</keyword>
<dbReference type="InterPro" id="IPR029044">
    <property type="entry name" value="Nucleotide-diphossugar_trans"/>
</dbReference>
<dbReference type="OrthoDB" id="5298023at2"/>
<organism evidence="3 4">
    <name type="scientific">Candidatus Thiodiazotropha endoloripes</name>
    <dbReference type="NCBI Taxonomy" id="1818881"/>
    <lineage>
        <taxon>Bacteria</taxon>
        <taxon>Pseudomonadati</taxon>
        <taxon>Pseudomonadota</taxon>
        <taxon>Gammaproteobacteria</taxon>
        <taxon>Chromatiales</taxon>
        <taxon>Sedimenticolaceae</taxon>
        <taxon>Candidatus Thiodiazotropha</taxon>
    </lineage>
</organism>
<dbReference type="SUPFAM" id="SSF53448">
    <property type="entry name" value="Nucleotide-diphospho-sugar transferases"/>
    <property type="match status" value="1"/>
</dbReference>
<gene>
    <name evidence="3" type="ORF">A3196_08095</name>
</gene>
<evidence type="ECO:0000313" key="3">
    <source>
        <dbReference type="EMBL" id="ODB96717.1"/>
    </source>
</evidence>
<dbReference type="Proteomes" id="UP000094849">
    <property type="component" value="Unassembled WGS sequence"/>
</dbReference>
<dbReference type="STRING" id="1818881.A3196_08095"/>
<reference evidence="3 4" key="1">
    <citation type="submission" date="2016-03" db="EMBL/GenBank/DDBJ databases">
        <title>Chemosynthetic sulphur-oxidizing symbionts of marine invertebrate animals are capable of nitrogen fixation.</title>
        <authorList>
            <person name="Petersen J.M."/>
            <person name="Kemper A."/>
            <person name="Gruber-Vodicka H."/>
            <person name="Cardini U."/>
            <person name="Geest Mvander."/>
            <person name="Kleiner M."/>
            <person name="Bulgheresi S."/>
            <person name="Fussmann M."/>
            <person name="Herbold C."/>
            <person name="Seah B.K.B."/>
            <person name="Antony C.Paul."/>
            <person name="Liu D."/>
            <person name="Belitz A."/>
            <person name="Weber M."/>
        </authorList>
    </citation>
    <scope>NUCLEOTIDE SEQUENCE [LARGE SCALE GENOMIC DNA]</scope>
    <source>
        <strain evidence="3">G_D</strain>
    </source>
</reference>
<evidence type="ECO:0000313" key="4">
    <source>
        <dbReference type="Proteomes" id="UP000094849"/>
    </source>
</evidence>
<dbReference type="Gene3D" id="3.90.550.10">
    <property type="entry name" value="Spore Coat Polysaccharide Biosynthesis Protein SpsA, Chain A"/>
    <property type="match status" value="1"/>
</dbReference>
<dbReference type="PANTHER" id="PTHR43777:SF1">
    <property type="entry name" value="MOLYBDENUM COFACTOR CYTIDYLYLTRANSFERASE"/>
    <property type="match status" value="1"/>
</dbReference>
<protein>
    <recommendedName>
        <fullName evidence="2">MobA-like NTP transferase domain-containing protein</fullName>
    </recommendedName>
</protein>
<feature type="domain" description="MobA-like NTP transferase" evidence="2">
    <location>
        <begin position="6"/>
        <end position="161"/>
    </location>
</feature>
<dbReference type="GO" id="GO:0016779">
    <property type="term" value="F:nucleotidyltransferase activity"/>
    <property type="evidence" value="ECO:0007669"/>
    <property type="project" value="UniProtKB-ARBA"/>
</dbReference>
<dbReference type="CDD" id="cd04182">
    <property type="entry name" value="GT_2_like_f"/>
    <property type="match status" value="1"/>
</dbReference>
<dbReference type="AlphaFoldDB" id="A0A1E2UPR2"/>
<dbReference type="PANTHER" id="PTHR43777">
    <property type="entry name" value="MOLYBDENUM COFACTOR CYTIDYLYLTRANSFERASE"/>
    <property type="match status" value="1"/>
</dbReference>
<dbReference type="Pfam" id="PF12804">
    <property type="entry name" value="NTP_transf_3"/>
    <property type="match status" value="1"/>
</dbReference>
<evidence type="ECO:0000259" key="2">
    <source>
        <dbReference type="Pfam" id="PF12804"/>
    </source>
</evidence>
<dbReference type="EMBL" id="LVJZ01000003">
    <property type="protein sequence ID" value="ODB96717.1"/>
    <property type="molecule type" value="Genomic_DNA"/>
</dbReference>
<keyword evidence="4" id="KW-1185">Reference proteome</keyword>